<keyword evidence="6" id="KW-0813">Transport</keyword>
<comment type="similarity">
    <text evidence="7 10">Belongs to the fluoride channel Fluc/FEX (TC 1.A.43) family.</text>
</comment>
<dbReference type="EMBL" id="BAAAYV010000009">
    <property type="protein sequence ID" value="GAA3659703.1"/>
    <property type="molecule type" value="Genomic_DNA"/>
</dbReference>
<evidence type="ECO:0000256" key="6">
    <source>
        <dbReference type="ARBA" id="ARBA00023303"/>
    </source>
</evidence>
<evidence type="ECO:0000313" key="11">
    <source>
        <dbReference type="EMBL" id="GAA3659703.1"/>
    </source>
</evidence>
<dbReference type="Pfam" id="PF02537">
    <property type="entry name" value="CRCB"/>
    <property type="match status" value="1"/>
</dbReference>
<keyword evidence="6" id="KW-0407">Ion channel</keyword>
<gene>
    <name evidence="11" type="ORF">GCM10022202_20660</name>
</gene>
<keyword evidence="6" id="KW-0406">Ion transport</keyword>
<comment type="subcellular location">
    <subcellularLocation>
        <location evidence="1">Cell membrane</location>
        <topology evidence="1">Multi-pass membrane protein</topology>
    </subcellularLocation>
</comment>
<reference evidence="12" key="1">
    <citation type="journal article" date="2019" name="Int. J. Syst. Evol. Microbiol.">
        <title>The Global Catalogue of Microorganisms (GCM) 10K type strain sequencing project: providing services to taxonomists for standard genome sequencing and annotation.</title>
        <authorList>
            <consortium name="The Broad Institute Genomics Platform"/>
            <consortium name="The Broad Institute Genome Sequencing Center for Infectious Disease"/>
            <person name="Wu L."/>
            <person name="Ma J."/>
        </authorList>
    </citation>
    <scope>NUCLEOTIDE SEQUENCE [LARGE SCALE GENOMIC DNA]</scope>
    <source>
        <strain evidence="12">JCM 16546</strain>
    </source>
</reference>
<proteinExistence type="inferred from homology"/>
<protein>
    <recommendedName>
        <fullName evidence="10">Fluoride-specific ion channel</fullName>
    </recommendedName>
</protein>
<keyword evidence="5 10" id="KW-0472">Membrane</keyword>
<evidence type="ECO:0000256" key="4">
    <source>
        <dbReference type="ARBA" id="ARBA00022989"/>
    </source>
</evidence>
<evidence type="ECO:0000256" key="2">
    <source>
        <dbReference type="ARBA" id="ARBA00022475"/>
    </source>
</evidence>
<sequence length="131" mass="12382">MLPLVVGGGVIGVAVREALLLPFAGQAGDGGLSLGALLATIGINTVGAGVLGLVVGGLAGGRPLLRAFLGTGVIGGFTTYSGFAVLLAEPLREGLGLAAAALAAGALIAAAACATLGLRAGADIARRRGAP</sequence>
<dbReference type="InterPro" id="IPR003691">
    <property type="entry name" value="FluC"/>
</dbReference>
<organism evidence="11 12">
    <name type="scientific">Microbacterium marinilacus</name>
    <dbReference type="NCBI Taxonomy" id="415209"/>
    <lineage>
        <taxon>Bacteria</taxon>
        <taxon>Bacillati</taxon>
        <taxon>Actinomycetota</taxon>
        <taxon>Actinomycetes</taxon>
        <taxon>Micrococcales</taxon>
        <taxon>Microbacteriaceae</taxon>
        <taxon>Microbacterium</taxon>
    </lineage>
</organism>
<keyword evidence="2 10" id="KW-1003">Cell membrane</keyword>
<evidence type="ECO:0000256" key="10">
    <source>
        <dbReference type="RuleBase" id="RU004340"/>
    </source>
</evidence>
<evidence type="ECO:0000256" key="7">
    <source>
        <dbReference type="ARBA" id="ARBA00035120"/>
    </source>
</evidence>
<evidence type="ECO:0000256" key="9">
    <source>
        <dbReference type="ARBA" id="ARBA00049940"/>
    </source>
</evidence>
<evidence type="ECO:0000256" key="3">
    <source>
        <dbReference type="ARBA" id="ARBA00022692"/>
    </source>
</evidence>
<keyword evidence="3 10" id="KW-0812">Transmembrane</keyword>
<evidence type="ECO:0000256" key="1">
    <source>
        <dbReference type="ARBA" id="ARBA00004651"/>
    </source>
</evidence>
<feature type="transmembrane region" description="Helical" evidence="10">
    <location>
        <begin position="94"/>
        <end position="118"/>
    </location>
</feature>
<evidence type="ECO:0000256" key="5">
    <source>
        <dbReference type="ARBA" id="ARBA00023136"/>
    </source>
</evidence>
<comment type="caution">
    <text evidence="11">The sequence shown here is derived from an EMBL/GenBank/DDBJ whole genome shotgun (WGS) entry which is preliminary data.</text>
</comment>
<name>A0ABP7BG22_9MICO</name>
<evidence type="ECO:0000256" key="8">
    <source>
        <dbReference type="ARBA" id="ARBA00035585"/>
    </source>
</evidence>
<feature type="transmembrane region" description="Helical" evidence="10">
    <location>
        <begin position="67"/>
        <end position="88"/>
    </location>
</feature>
<accession>A0ABP7BG22</accession>
<keyword evidence="4 10" id="KW-1133">Transmembrane helix</keyword>
<dbReference type="Proteomes" id="UP001410795">
    <property type="component" value="Unassembled WGS sequence"/>
</dbReference>
<keyword evidence="12" id="KW-1185">Reference proteome</keyword>
<evidence type="ECO:0000313" key="12">
    <source>
        <dbReference type="Proteomes" id="UP001410795"/>
    </source>
</evidence>
<feature type="transmembrane region" description="Helical" evidence="10">
    <location>
        <begin position="37"/>
        <end position="60"/>
    </location>
</feature>
<comment type="function">
    <text evidence="9">Fluoride-specific ion channel. Important for reducing fluoride concentration in the cell, thus reducing its toxicity.</text>
</comment>
<comment type="catalytic activity">
    <reaction evidence="8">
        <text>fluoride(in) = fluoride(out)</text>
        <dbReference type="Rhea" id="RHEA:76159"/>
        <dbReference type="ChEBI" id="CHEBI:17051"/>
    </reaction>
    <physiologicalReaction direction="left-to-right" evidence="8">
        <dbReference type="Rhea" id="RHEA:76160"/>
    </physiologicalReaction>
</comment>